<keyword evidence="7 10" id="KW-0456">Lyase</keyword>
<keyword evidence="5 10" id="KW-0210">Decarboxylase</keyword>
<evidence type="ECO:0000256" key="10">
    <source>
        <dbReference type="HAMAP-Rule" id="MF_01200"/>
    </source>
</evidence>
<dbReference type="NCBIfam" id="TIGR01740">
    <property type="entry name" value="pyrF"/>
    <property type="match status" value="1"/>
</dbReference>
<evidence type="ECO:0000256" key="2">
    <source>
        <dbReference type="ARBA" id="ARBA00002356"/>
    </source>
</evidence>
<evidence type="ECO:0000256" key="11">
    <source>
        <dbReference type="PIRSR" id="PIRSR614732-1"/>
    </source>
</evidence>
<dbReference type="NCBIfam" id="NF001273">
    <property type="entry name" value="PRK00230.1"/>
    <property type="match status" value="1"/>
</dbReference>
<feature type="binding site" evidence="10">
    <location>
        <begin position="58"/>
        <end position="67"/>
    </location>
    <ligand>
        <name>substrate</name>
    </ligand>
</feature>
<dbReference type="GO" id="GO:0005829">
    <property type="term" value="C:cytosol"/>
    <property type="evidence" value="ECO:0007669"/>
    <property type="project" value="TreeGrafter"/>
</dbReference>
<feature type="active site" description="Proton donor" evidence="10">
    <location>
        <position position="60"/>
    </location>
</feature>
<dbReference type="InterPro" id="IPR014732">
    <property type="entry name" value="OMPdecase"/>
</dbReference>
<evidence type="ECO:0000256" key="8">
    <source>
        <dbReference type="ARBA" id="ARBA00049157"/>
    </source>
</evidence>
<sequence>MTNSIIIALDFPDLSEADKFLEQFDEPLYVKVGMELYMQTGPSIVKHLKSLGHQVFLDLKLHDIPTTVKRTMSVLGRMDVDMVNVHAMGGFDMMKEACLAFREVNSTGKIIAVTQLTSTSEATMQKEQATNLSMTDSVLHYAELAYKAGLDGVVSSPLESRLIHNEIDSEFLTVTPGIRLSENEADDQIRIVTPERARFLGSDYIVVGRPITRSDNPVQAYKEIKSLWEMEK</sequence>
<dbReference type="PANTHER" id="PTHR32119">
    <property type="entry name" value="OROTIDINE 5'-PHOSPHATE DECARBOXYLASE"/>
    <property type="match status" value="1"/>
</dbReference>
<dbReference type="GO" id="GO:0006207">
    <property type="term" value="P:'de novo' pyrimidine nucleobase biosynthetic process"/>
    <property type="evidence" value="ECO:0007669"/>
    <property type="project" value="InterPro"/>
</dbReference>
<dbReference type="PROSITE" id="PS00156">
    <property type="entry name" value="OMPDECASE"/>
    <property type="match status" value="1"/>
</dbReference>
<dbReference type="InterPro" id="IPR047596">
    <property type="entry name" value="OMPdecase_bac"/>
</dbReference>
<proteinExistence type="inferred from homology"/>
<feature type="binding site" evidence="10 12">
    <location>
        <position position="10"/>
    </location>
    <ligand>
        <name>substrate</name>
    </ligand>
</feature>
<dbReference type="EC" id="4.1.1.23" evidence="10"/>
<evidence type="ECO:0000313" key="15">
    <source>
        <dbReference type="EMBL" id="CAD2079244.1"/>
    </source>
</evidence>
<evidence type="ECO:0000256" key="4">
    <source>
        <dbReference type="ARBA" id="ARBA00011738"/>
    </source>
</evidence>
<feature type="active site" description="For OMPdecase activity" evidence="11">
    <location>
        <position position="58"/>
    </location>
</feature>
<feature type="binding site" evidence="10 12">
    <location>
        <position position="179"/>
    </location>
    <ligand>
        <name>substrate</name>
    </ligand>
</feature>
<organism evidence="15 16">
    <name type="scientific">Jeotgalicoccus meleagridis</name>
    <dbReference type="NCBI Taxonomy" id="2759181"/>
    <lineage>
        <taxon>Bacteria</taxon>
        <taxon>Bacillati</taxon>
        <taxon>Bacillota</taxon>
        <taxon>Bacilli</taxon>
        <taxon>Bacillales</taxon>
        <taxon>Staphylococcaceae</taxon>
        <taxon>Jeotgalicoccus</taxon>
    </lineage>
</organism>
<name>A0A6V7RNK8_9STAP</name>
<evidence type="ECO:0000256" key="1">
    <source>
        <dbReference type="ARBA" id="ARBA00002272"/>
    </source>
</evidence>
<dbReference type="PANTHER" id="PTHR32119:SF2">
    <property type="entry name" value="OROTIDINE 5'-PHOSPHATE DECARBOXYLASE"/>
    <property type="match status" value="1"/>
</dbReference>
<comment type="function">
    <text evidence="2 10">Catalyzes the decarboxylation of orotidine 5'-monophosphate (OMP) to uridine 5'-monophosphate (UMP).</text>
</comment>
<dbReference type="InterPro" id="IPR013785">
    <property type="entry name" value="Aldolase_TIM"/>
</dbReference>
<dbReference type="GO" id="GO:0004590">
    <property type="term" value="F:orotidine-5'-phosphate decarboxylase activity"/>
    <property type="evidence" value="ECO:0007669"/>
    <property type="project" value="UniProtKB-UniRule"/>
</dbReference>
<comment type="pathway">
    <text evidence="3 10 13">Pyrimidine metabolism; UMP biosynthesis via de novo pathway; UMP from orotate: step 2/2.</text>
</comment>
<keyword evidence="16" id="KW-1185">Reference proteome</keyword>
<evidence type="ECO:0000256" key="6">
    <source>
        <dbReference type="ARBA" id="ARBA00022975"/>
    </source>
</evidence>
<reference evidence="15 16" key="1">
    <citation type="submission" date="2020-07" db="EMBL/GenBank/DDBJ databases">
        <authorList>
            <person name="Criscuolo A."/>
        </authorList>
    </citation>
    <scope>NUCLEOTIDE SEQUENCE [LARGE SCALE GENOMIC DNA]</scope>
    <source>
        <strain evidence="15">CIP111649</strain>
    </source>
</reference>
<dbReference type="RefSeq" id="WP_185126104.1">
    <property type="nucleotide sequence ID" value="NZ_CAJEWD010000008.1"/>
</dbReference>
<dbReference type="EMBL" id="CAJEWD010000008">
    <property type="protein sequence ID" value="CAD2079244.1"/>
    <property type="molecule type" value="Genomic_DNA"/>
</dbReference>
<accession>A0A6V7RNK8</accession>
<evidence type="ECO:0000256" key="5">
    <source>
        <dbReference type="ARBA" id="ARBA00022793"/>
    </source>
</evidence>
<dbReference type="InterPro" id="IPR018089">
    <property type="entry name" value="OMPdecase_AS"/>
</dbReference>
<feature type="active site" description="For OMPdecase activity" evidence="11">
    <location>
        <position position="63"/>
    </location>
</feature>
<feature type="binding site" evidence="10 12">
    <location>
        <position position="209"/>
    </location>
    <ligand>
        <name>substrate</name>
    </ligand>
</feature>
<evidence type="ECO:0000256" key="3">
    <source>
        <dbReference type="ARBA" id="ARBA00004861"/>
    </source>
</evidence>
<evidence type="ECO:0000256" key="7">
    <source>
        <dbReference type="ARBA" id="ARBA00023239"/>
    </source>
</evidence>
<dbReference type="CDD" id="cd04725">
    <property type="entry name" value="OMP_decarboxylase_like"/>
    <property type="match status" value="1"/>
</dbReference>
<feature type="binding site" evidence="10 12">
    <location>
        <position position="117"/>
    </location>
    <ligand>
        <name>substrate</name>
    </ligand>
</feature>
<dbReference type="InterPro" id="IPR011060">
    <property type="entry name" value="RibuloseP-bd_barrel"/>
</dbReference>
<comment type="similarity">
    <text evidence="9 10">Belongs to the OMP decarboxylase family. Type 1 subfamily.</text>
</comment>
<feature type="domain" description="Orotidine 5'-phosphate decarboxylase" evidence="14">
    <location>
        <begin position="4"/>
        <end position="224"/>
    </location>
</feature>
<dbReference type="FunFam" id="3.20.20.70:FF:000015">
    <property type="entry name" value="Orotidine 5'-phosphate decarboxylase"/>
    <property type="match status" value="1"/>
</dbReference>
<comment type="subunit">
    <text evidence="4 10">Homodimer.</text>
</comment>
<evidence type="ECO:0000256" key="9">
    <source>
        <dbReference type="ARBA" id="ARBA00061012"/>
    </source>
</evidence>
<dbReference type="Gene3D" id="3.20.20.70">
    <property type="entry name" value="Aldolase class I"/>
    <property type="match status" value="1"/>
</dbReference>
<evidence type="ECO:0000259" key="14">
    <source>
        <dbReference type="SMART" id="SM00934"/>
    </source>
</evidence>
<dbReference type="UniPathway" id="UPA00070">
    <property type="reaction ID" value="UER00120"/>
</dbReference>
<dbReference type="SMART" id="SM00934">
    <property type="entry name" value="OMPdecase"/>
    <property type="match status" value="1"/>
</dbReference>
<dbReference type="AlphaFoldDB" id="A0A6V7RNK8"/>
<gene>
    <name evidence="10 15" type="primary">pyrF</name>
    <name evidence="15" type="ORF">JEODO184_01636</name>
</gene>
<protein>
    <recommendedName>
        <fullName evidence="10">Orotidine 5'-phosphate decarboxylase</fullName>
        <ecNumber evidence="10">4.1.1.23</ecNumber>
    </recommendedName>
    <alternativeName>
        <fullName evidence="10">OMP decarboxylase</fullName>
        <shortName evidence="10">OMPDCase</shortName>
        <shortName evidence="10">OMPdecase</shortName>
    </alternativeName>
</protein>
<comment type="catalytic activity">
    <reaction evidence="8 10 13">
        <text>orotidine 5'-phosphate + H(+) = UMP + CO2</text>
        <dbReference type="Rhea" id="RHEA:11596"/>
        <dbReference type="ChEBI" id="CHEBI:15378"/>
        <dbReference type="ChEBI" id="CHEBI:16526"/>
        <dbReference type="ChEBI" id="CHEBI:57538"/>
        <dbReference type="ChEBI" id="CHEBI:57865"/>
        <dbReference type="EC" id="4.1.1.23"/>
    </reaction>
</comment>
<feature type="binding site" evidence="10 12">
    <location>
        <position position="208"/>
    </location>
    <ligand>
        <name>substrate</name>
    </ligand>
</feature>
<dbReference type="SUPFAM" id="SSF51366">
    <property type="entry name" value="Ribulose-phoshate binding barrel"/>
    <property type="match status" value="1"/>
</dbReference>
<dbReference type="Pfam" id="PF00215">
    <property type="entry name" value="OMPdecase"/>
    <property type="match status" value="1"/>
</dbReference>
<dbReference type="InterPro" id="IPR001754">
    <property type="entry name" value="OMPdeCOase_dom"/>
</dbReference>
<feature type="active site" description="For OMPdecase activity" evidence="11">
    <location>
        <position position="60"/>
    </location>
</feature>
<comment type="function">
    <text evidence="1">Catalyzes the condensation of ribulose 5-phosphate with formaldehyde to form 3-hexulose 6-phosphate.</text>
</comment>
<dbReference type="Proteomes" id="UP000589351">
    <property type="component" value="Unassembled WGS sequence"/>
</dbReference>
<evidence type="ECO:0000256" key="12">
    <source>
        <dbReference type="PIRSR" id="PIRSR614732-2"/>
    </source>
</evidence>
<evidence type="ECO:0000256" key="13">
    <source>
        <dbReference type="RuleBase" id="RU000512"/>
    </source>
</evidence>
<evidence type="ECO:0000313" key="16">
    <source>
        <dbReference type="Proteomes" id="UP000589351"/>
    </source>
</evidence>
<comment type="caution">
    <text evidence="15">The sequence shown here is derived from an EMBL/GenBank/DDBJ whole genome shotgun (WGS) entry which is preliminary data.</text>
</comment>
<dbReference type="HAMAP" id="MF_01200_B">
    <property type="entry name" value="OMPdecase_type1_B"/>
    <property type="match status" value="1"/>
</dbReference>
<keyword evidence="6 10" id="KW-0665">Pyrimidine biosynthesis</keyword>
<dbReference type="GO" id="GO:0044205">
    <property type="term" value="P:'de novo' UMP biosynthetic process"/>
    <property type="evidence" value="ECO:0007669"/>
    <property type="project" value="UniProtKB-UniRule"/>
</dbReference>
<feature type="binding site" evidence="10 12">
    <location>
        <position position="188"/>
    </location>
    <ligand>
        <name>substrate</name>
    </ligand>
</feature>
<feature type="binding site" evidence="10 12">
    <location>
        <position position="31"/>
    </location>
    <ligand>
        <name>substrate</name>
    </ligand>
</feature>